<feature type="compositionally biased region" description="Basic and acidic residues" evidence="1">
    <location>
        <begin position="103"/>
        <end position="129"/>
    </location>
</feature>
<gene>
    <name evidence="2" type="ORF">TGAMA5MH_01070</name>
</gene>
<dbReference type="Proteomes" id="UP000236546">
    <property type="component" value="Unassembled WGS sequence"/>
</dbReference>
<dbReference type="AlphaFoldDB" id="A0A2K0TP15"/>
<feature type="compositionally biased region" description="Basic and acidic residues" evidence="1">
    <location>
        <begin position="74"/>
        <end position="92"/>
    </location>
</feature>
<evidence type="ECO:0000313" key="2">
    <source>
        <dbReference type="EMBL" id="PNP47255.1"/>
    </source>
</evidence>
<evidence type="ECO:0000256" key="1">
    <source>
        <dbReference type="SAM" id="MobiDB-lite"/>
    </source>
</evidence>
<sequence>MPSSRRDYPSSMYPEHGSGYGASNYSQSGRSSKRSRSGGDGYDARRSTRRSGYIPHSYDDSHDDNSESSYDNNGYRRDLNDRRRGDRDDRHSRDRHSSKRGSRRDDDRDRGRDRSYDRNPDRDHIEKKGRSSSLGFLERVLPREFRPSHADPEARLHRLQKEKDCAGFDWTPGLVLGLIGATMLFNHERSLIKRQKKEYFD</sequence>
<dbReference type="EMBL" id="MTYH01000013">
    <property type="protein sequence ID" value="PNP47255.1"/>
    <property type="molecule type" value="Genomic_DNA"/>
</dbReference>
<proteinExistence type="predicted"/>
<name>A0A2K0TP15_9HYPO</name>
<protein>
    <submittedName>
        <fullName evidence="2">Uncharacterized protein</fullName>
    </submittedName>
</protein>
<feature type="compositionally biased region" description="Basic residues" evidence="1">
    <location>
        <begin position="93"/>
        <end position="102"/>
    </location>
</feature>
<reference evidence="2 3" key="1">
    <citation type="submission" date="2017-02" db="EMBL/GenBank/DDBJ databases">
        <title>Genomes of Trichoderma spp. with biocontrol activity.</title>
        <authorList>
            <person name="Gardiner D."/>
            <person name="Kazan K."/>
            <person name="Vos C."/>
            <person name="Harvey P."/>
        </authorList>
    </citation>
    <scope>NUCLEOTIDE SEQUENCE [LARGE SCALE GENOMIC DNA]</scope>
    <source>
        <strain evidence="2 3">A5MH</strain>
    </source>
</reference>
<evidence type="ECO:0000313" key="3">
    <source>
        <dbReference type="Proteomes" id="UP000236546"/>
    </source>
</evidence>
<organism evidence="2 3">
    <name type="scientific">Trichoderma gamsii</name>
    <dbReference type="NCBI Taxonomy" id="398673"/>
    <lineage>
        <taxon>Eukaryota</taxon>
        <taxon>Fungi</taxon>
        <taxon>Dikarya</taxon>
        <taxon>Ascomycota</taxon>
        <taxon>Pezizomycotina</taxon>
        <taxon>Sordariomycetes</taxon>
        <taxon>Hypocreomycetidae</taxon>
        <taxon>Hypocreales</taxon>
        <taxon>Hypocreaceae</taxon>
        <taxon>Trichoderma</taxon>
    </lineage>
</organism>
<comment type="caution">
    <text evidence="2">The sequence shown here is derived from an EMBL/GenBank/DDBJ whole genome shotgun (WGS) entry which is preliminary data.</text>
</comment>
<accession>A0A2K0TP15</accession>
<feature type="region of interest" description="Disordered" evidence="1">
    <location>
        <begin position="1"/>
        <end position="130"/>
    </location>
</feature>
<dbReference type="OrthoDB" id="4900573at2759"/>